<evidence type="ECO:0000313" key="3">
    <source>
        <dbReference type="EMBL" id="ERK40692.1"/>
    </source>
</evidence>
<dbReference type="PANTHER" id="PTHR43048:SF3">
    <property type="entry name" value="METHYLMALONYL-COA EPIMERASE, MITOCHONDRIAL"/>
    <property type="match status" value="1"/>
</dbReference>
<dbReference type="PANTHER" id="PTHR43048">
    <property type="entry name" value="METHYLMALONYL-COA EPIMERASE"/>
    <property type="match status" value="1"/>
</dbReference>
<dbReference type="AlphaFoldDB" id="U2QPJ4"/>
<evidence type="ECO:0000259" key="2">
    <source>
        <dbReference type="PROSITE" id="PS51819"/>
    </source>
</evidence>
<dbReference type="GO" id="GO:0004493">
    <property type="term" value="F:methylmalonyl-CoA epimerase activity"/>
    <property type="evidence" value="ECO:0007669"/>
    <property type="project" value="TreeGrafter"/>
</dbReference>
<keyword evidence="4" id="KW-1185">Reference proteome</keyword>
<proteinExistence type="predicted"/>
<evidence type="ECO:0000256" key="1">
    <source>
        <dbReference type="ARBA" id="ARBA00022723"/>
    </source>
</evidence>
<sequence length="161" mass="18226">MLRALHSDKFCGGYGSIRKKYEVDEMTTNVKKVLHAGISVYNMEESLAWYKKNLGFEVVKNDGYVPPLKAKIVFIEKDGFQIELFEYDEPKKIPEDRLTPNTDLQTVGTKHIAFATDDMDALKAGFVENGVDIAHEVRMDGEAVMFVRDCNGVLLEFIQGK</sequence>
<dbReference type="HOGENOM" id="CLU_046006_2_7_9"/>
<name>U2QPJ4_EUBRA</name>
<dbReference type="EMBL" id="AWVJ01000221">
    <property type="protein sequence ID" value="ERK40692.1"/>
    <property type="molecule type" value="Genomic_DNA"/>
</dbReference>
<dbReference type="Gene3D" id="3.10.180.10">
    <property type="entry name" value="2,3-Dihydroxybiphenyl 1,2-Dioxygenase, domain 1"/>
    <property type="match status" value="1"/>
</dbReference>
<accession>U2QPJ4</accession>
<feature type="domain" description="VOC" evidence="2">
    <location>
        <begin position="32"/>
        <end position="160"/>
    </location>
</feature>
<dbReference type="InterPro" id="IPR029068">
    <property type="entry name" value="Glyas_Bleomycin-R_OHBP_Dase"/>
</dbReference>
<dbReference type="Pfam" id="PF00903">
    <property type="entry name" value="Glyoxalase"/>
    <property type="match status" value="1"/>
</dbReference>
<organism evidence="3 4">
    <name type="scientific">Eubacterium ramulus ATCC 29099</name>
    <dbReference type="NCBI Taxonomy" id="1256908"/>
    <lineage>
        <taxon>Bacteria</taxon>
        <taxon>Bacillati</taxon>
        <taxon>Bacillota</taxon>
        <taxon>Clostridia</taxon>
        <taxon>Eubacteriales</taxon>
        <taxon>Eubacteriaceae</taxon>
        <taxon>Eubacterium</taxon>
    </lineage>
</organism>
<dbReference type="PROSITE" id="PS51819">
    <property type="entry name" value="VOC"/>
    <property type="match status" value="1"/>
</dbReference>
<protein>
    <submittedName>
        <fullName evidence="3">Glyoxalase family protein</fullName>
    </submittedName>
</protein>
<dbReference type="GO" id="GO:0046872">
    <property type="term" value="F:metal ion binding"/>
    <property type="evidence" value="ECO:0007669"/>
    <property type="project" value="UniProtKB-KW"/>
</dbReference>
<reference evidence="3 4" key="1">
    <citation type="submission" date="2013-06" db="EMBL/GenBank/DDBJ databases">
        <authorList>
            <person name="Weinstock G."/>
            <person name="Sodergren E."/>
            <person name="Lobos E.A."/>
            <person name="Fulton L."/>
            <person name="Fulton R."/>
            <person name="Courtney L."/>
            <person name="Fronick C."/>
            <person name="O'Laughlin M."/>
            <person name="Godfrey J."/>
            <person name="Wilson R.M."/>
            <person name="Miner T."/>
            <person name="Farmer C."/>
            <person name="Delehaunty K."/>
            <person name="Cordes M."/>
            <person name="Minx P."/>
            <person name="Tomlinson C."/>
            <person name="Chen J."/>
            <person name="Wollam A."/>
            <person name="Pepin K.H."/>
            <person name="Bhonagiri V."/>
            <person name="Zhang X."/>
            <person name="Warren W."/>
            <person name="Mitreva M."/>
            <person name="Mardis E.R."/>
            <person name="Wilson R.K."/>
        </authorList>
    </citation>
    <scope>NUCLEOTIDE SEQUENCE [LARGE SCALE GENOMIC DNA]</scope>
    <source>
        <strain evidence="3 4">ATCC 29099</strain>
    </source>
</reference>
<evidence type="ECO:0000313" key="4">
    <source>
        <dbReference type="Proteomes" id="UP000016608"/>
    </source>
</evidence>
<gene>
    <name evidence="3" type="ORF">HMPREF0373_03454</name>
</gene>
<dbReference type="Proteomes" id="UP000016608">
    <property type="component" value="Unassembled WGS sequence"/>
</dbReference>
<comment type="caution">
    <text evidence="3">The sequence shown here is derived from an EMBL/GenBank/DDBJ whole genome shotgun (WGS) entry which is preliminary data.</text>
</comment>
<dbReference type="SUPFAM" id="SSF54593">
    <property type="entry name" value="Glyoxalase/Bleomycin resistance protein/Dihydroxybiphenyl dioxygenase"/>
    <property type="match status" value="1"/>
</dbReference>
<dbReference type="GO" id="GO:0046491">
    <property type="term" value="P:L-methylmalonyl-CoA metabolic process"/>
    <property type="evidence" value="ECO:0007669"/>
    <property type="project" value="TreeGrafter"/>
</dbReference>
<dbReference type="eggNOG" id="COG0346">
    <property type="taxonomic scope" value="Bacteria"/>
</dbReference>
<dbReference type="InterPro" id="IPR004360">
    <property type="entry name" value="Glyas_Fos-R_dOase_dom"/>
</dbReference>
<keyword evidence="1" id="KW-0479">Metal-binding</keyword>
<dbReference type="PATRIC" id="fig|1256908.3.peg.3156"/>
<dbReference type="InterPro" id="IPR037523">
    <property type="entry name" value="VOC_core"/>
</dbReference>
<dbReference type="InterPro" id="IPR051785">
    <property type="entry name" value="MMCE/EMCE_epimerase"/>
</dbReference>